<dbReference type="AlphaFoldDB" id="A0A7I9YZA7"/>
<organism evidence="8 9">
    <name type="scientific">Mycobacterium bourgelatii</name>
    <dbReference type="NCBI Taxonomy" id="1273442"/>
    <lineage>
        <taxon>Bacteria</taxon>
        <taxon>Bacillati</taxon>
        <taxon>Actinomycetota</taxon>
        <taxon>Actinomycetes</taxon>
        <taxon>Mycobacteriales</taxon>
        <taxon>Mycobacteriaceae</taxon>
        <taxon>Mycobacterium</taxon>
    </lineage>
</organism>
<dbReference type="InterPro" id="IPR013154">
    <property type="entry name" value="ADH-like_N"/>
</dbReference>
<sequence>MYSNMIQIQGAVLERIGAPRPYSESRPISVVDVELDDPRDDELLVRIEAAGVCHSDLSVVDGNRVRPVPMLLGHEAAGIVERIGDGSATERDGVSVGDRVVLVFLPRCGHCAACATEGLTPCEPASAANSAGTLLGGGIRLHRRRSGQRDPVYHHLGVSGFATHAVVNRASAVPVPRDVPPNVAALLGCAVLTGGGAVLNVGDPRPGQAVAVVGLGGVGMAAVITARTYPDVRVIGVDRLPEKLAAAQALGAHETYTPAQAVAAGIKAPVVIEAVGHPAALDTAVALTAPGGRTITVGLPPPTARISLSPLGFVAEGRSLIGSYLGSAVPSRDIPRFVSLWRDGRLPVEALVSSSIRLGDINEAMDHLADGTAVRQLINLA</sequence>
<dbReference type="Pfam" id="PF08240">
    <property type="entry name" value="ADH_N"/>
    <property type="match status" value="1"/>
</dbReference>
<feature type="domain" description="Enoyl reductase (ER)" evidence="7">
    <location>
        <begin position="23"/>
        <end position="378"/>
    </location>
</feature>
<evidence type="ECO:0000256" key="1">
    <source>
        <dbReference type="ARBA" id="ARBA00001947"/>
    </source>
</evidence>
<dbReference type="InterPro" id="IPR036291">
    <property type="entry name" value="NAD(P)-bd_dom_sf"/>
</dbReference>
<comment type="similarity">
    <text evidence="2 6">Belongs to the zinc-containing alcohol dehydrogenase family.</text>
</comment>
<dbReference type="SUPFAM" id="SSF50129">
    <property type="entry name" value="GroES-like"/>
    <property type="match status" value="2"/>
</dbReference>
<dbReference type="GO" id="GO:0008270">
    <property type="term" value="F:zinc ion binding"/>
    <property type="evidence" value="ECO:0007669"/>
    <property type="project" value="InterPro"/>
</dbReference>
<dbReference type="PANTHER" id="PTHR43350:SF21">
    <property type="entry name" value="S-NITROSOMYCOTHIOL REDUCTASE MSCR"/>
    <property type="match status" value="1"/>
</dbReference>
<evidence type="ECO:0000259" key="7">
    <source>
        <dbReference type="SMART" id="SM00829"/>
    </source>
</evidence>
<keyword evidence="9" id="KW-1185">Reference proteome</keyword>
<dbReference type="InterPro" id="IPR011032">
    <property type="entry name" value="GroES-like_sf"/>
</dbReference>
<dbReference type="PANTHER" id="PTHR43350">
    <property type="entry name" value="NAD-DEPENDENT ALCOHOL DEHYDROGENASE"/>
    <property type="match status" value="1"/>
</dbReference>
<dbReference type="PROSITE" id="PS00059">
    <property type="entry name" value="ADH_ZINC"/>
    <property type="match status" value="1"/>
</dbReference>
<dbReference type="InterPro" id="IPR013149">
    <property type="entry name" value="ADH-like_C"/>
</dbReference>
<evidence type="ECO:0000256" key="2">
    <source>
        <dbReference type="ARBA" id="ARBA00008072"/>
    </source>
</evidence>
<keyword evidence="5" id="KW-0560">Oxidoreductase</keyword>
<evidence type="ECO:0000256" key="3">
    <source>
        <dbReference type="ARBA" id="ARBA00022723"/>
    </source>
</evidence>
<keyword evidence="4 6" id="KW-0862">Zinc</keyword>
<evidence type="ECO:0000313" key="8">
    <source>
        <dbReference type="EMBL" id="GFG94060.1"/>
    </source>
</evidence>
<reference evidence="8 9" key="1">
    <citation type="journal article" date="2019" name="Emerg. Microbes Infect.">
        <title>Comprehensive subspecies identification of 175 nontuberculous mycobacteria species based on 7547 genomic profiles.</title>
        <authorList>
            <person name="Matsumoto Y."/>
            <person name="Kinjo T."/>
            <person name="Motooka D."/>
            <person name="Nabeya D."/>
            <person name="Jung N."/>
            <person name="Uechi K."/>
            <person name="Horii T."/>
            <person name="Iida T."/>
            <person name="Fujita J."/>
            <person name="Nakamura S."/>
        </authorList>
    </citation>
    <scope>NUCLEOTIDE SEQUENCE [LARGE SCALE GENOMIC DNA]</scope>
    <source>
        <strain evidence="8 9">JCM 30725</strain>
    </source>
</reference>
<dbReference type="InterPro" id="IPR020843">
    <property type="entry name" value="ER"/>
</dbReference>
<protein>
    <submittedName>
        <fullName evidence="8">Alcohol dehydrogenase</fullName>
    </submittedName>
</protein>
<comment type="caution">
    <text evidence="8">The sequence shown here is derived from an EMBL/GenBank/DDBJ whole genome shotgun (WGS) entry which is preliminary data.</text>
</comment>
<dbReference type="SMART" id="SM00829">
    <property type="entry name" value="PKS_ER"/>
    <property type="match status" value="1"/>
</dbReference>
<accession>A0A7I9YZA7</accession>
<dbReference type="Gene3D" id="3.90.180.10">
    <property type="entry name" value="Medium-chain alcohol dehydrogenases, catalytic domain"/>
    <property type="match status" value="1"/>
</dbReference>
<name>A0A7I9YZA7_MYCBU</name>
<evidence type="ECO:0000256" key="4">
    <source>
        <dbReference type="ARBA" id="ARBA00022833"/>
    </source>
</evidence>
<evidence type="ECO:0000256" key="5">
    <source>
        <dbReference type="ARBA" id="ARBA00023002"/>
    </source>
</evidence>
<dbReference type="Gene3D" id="3.40.50.720">
    <property type="entry name" value="NAD(P)-binding Rossmann-like Domain"/>
    <property type="match status" value="1"/>
</dbReference>
<dbReference type="SUPFAM" id="SSF51735">
    <property type="entry name" value="NAD(P)-binding Rossmann-fold domains"/>
    <property type="match status" value="1"/>
</dbReference>
<dbReference type="InterPro" id="IPR002328">
    <property type="entry name" value="ADH_Zn_CS"/>
</dbReference>
<keyword evidence="3 6" id="KW-0479">Metal-binding</keyword>
<dbReference type="GO" id="GO:0016491">
    <property type="term" value="F:oxidoreductase activity"/>
    <property type="evidence" value="ECO:0007669"/>
    <property type="project" value="UniProtKB-KW"/>
</dbReference>
<comment type="cofactor">
    <cofactor evidence="1 6">
        <name>Zn(2+)</name>
        <dbReference type="ChEBI" id="CHEBI:29105"/>
    </cofactor>
</comment>
<dbReference type="Proteomes" id="UP000465360">
    <property type="component" value="Unassembled WGS sequence"/>
</dbReference>
<evidence type="ECO:0000313" key="9">
    <source>
        <dbReference type="Proteomes" id="UP000465360"/>
    </source>
</evidence>
<gene>
    <name evidence="8" type="primary">adhE1</name>
    <name evidence="8" type="ORF">MBOU_61020</name>
</gene>
<proteinExistence type="inferred from homology"/>
<evidence type="ECO:0000256" key="6">
    <source>
        <dbReference type="RuleBase" id="RU361277"/>
    </source>
</evidence>
<dbReference type="Pfam" id="PF00107">
    <property type="entry name" value="ADH_zinc_N"/>
    <property type="match status" value="1"/>
</dbReference>
<dbReference type="EMBL" id="BLKZ01000002">
    <property type="protein sequence ID" value="GFG94060.1"/>
    <property type="molecule type" value="Genomic_DNA"/>
</dbReference>